<evidence type="ECO:0000256" key="2">
    <source>
        <dbReference type="SAM" id="Phobius"/>
    </source>
</evidence>
<feature type="compositionally biased region" description="Basic and acidic residues" evidence="1">
    <location>
        <begin position="160"/>
        <end position="173"/>
    </location>
</feature>
<dbReference type="PANTHER" id="PTHR46626">
    <property type="entry name" value="RETICULON-LIKE PROTEIN B17"/>
    <property type="match status" value="1"/>
</dbReference>
<comment type="caution">
    <text evidence="3">The sequence shown here is derived from an EMBL/GenBank/DDBJ whole genome shotgun (WGS) entry which is preliminary data.</text>
</comment>
<dbReference type="EMBL" id="JAPFFJ010000008">
    <property type="protein sequence ID" value="KAJ6420455.1"/>
    <property type="molecule type" value="Genomic_DNA"/>
</dbReference>
<feature type="region of interest" description="Disordered" evidence="1">
    <location>
        <begin position="1"/>
        <end position="67"/>
    </location>
</feature>
<proteinExistence type="predicted"/>
<feature type="region of interest" description="Disordered" evidence="1">
    <location>
        <begin position="153"/>
        <end position="187"/>
    </location>
</feature>
<evidence type="ECO:0000313" key="4">
    <source>
        <dbReference type="Proteomes" id="UP001162972"/>
    </source>
</evidence>
<keyword evidence="2" id="KW-0472">Membrane</keyword>
<evidence type="ECO:0000313" key="3">
    <source>
        <dbReference type="EMBL" id="KAJ6420455.1"/>
    </source>
</evidence>
<dbReference type="InterPro" id="IPR044647">
    <property type="entry name" value="RTNLB17/18/21"/>
</dbReference>
<keyword evidence="2" id="KW-1133">Transmembrane helix</keyword>
<evidence type="ECO:0000256" key="1">
    <source>
        <dbReference type="SAM" id="MobiDB-lite"/>
    </source>
</evidence>
<reference evidence="3 4" key="1">
    <citation type="journal article" date="2023" name="Int. J. Mol. Sci.">
        <title>De Novo Assembly and Annotation of 11 Diverse Shrub Willow (Salix) Genomes Reveals Novel Gene Organization in Sex-Linked Regions.</title>
        <authorList>
            <person name="Hyden B."/>
            <person name="Feng K."/>
            <person name="Yates T.B."/>
            <person name="Jawdy S."/>
            <person name="Cereghino C."/>
            <person name="Smart L.B."/>
            <person name="Muchero W."/>
        </authorList>
    </citation>
    <scope>NUCLEOTIDE SEQUENCE [LARGE SCALE GENOMIC DNA]</scope>
    <source>
        <tissue evidence="3">Shoot tip</tissue>
    </source>
</reference>
<accession>A0AAD6KBM8</accession>
<dbReference type="AlphaFoldDB" id="A0AAD6KBM8"/>
<organism evidence="3 4">
    <name type="scientific">Salix udensis</name>
    <dbReference type="NCBI Taxonomy" id="889485"/>
    <lineage>
        <taxon>Eukaryota</taxon>
        <taxon>Viridiplantae</taxon>
        <taxon>Streptophyta</taxon>
        <taxon>Embryophyta</taxon>
        <taxon>Tracheophyta</taxon>
        <taxon>Spermatophyta</taxon>
        <taxon>Magnoliopsida</taxon>
        <taxon>eudicotyledons</taxon>
        <taxon>Gunneridae</taxon>
        <taxon>Pentapetalae</taxon>
        <taxon>rosids</taxon>
        <taxon>fabids</taxon>
        <taxon>Malpighiales</taxon>
        <taxon>Salicaceae</taxon>
        <taxon>Saliceae</taxon>
        <taxon>Salix</taxon>
    </lineage>
</organism>
<feature type="transmembrane region" description="Helical" evidence="2">
    <location>
        <begin position="206"/>
        <end position="228"/>
    </location>
</feature>
<feature type="region of interest" description="Disordered" evidence="1">
    <location>
        <begin position="100"/>
        <end position="122"/>
    </location>
</feature>
<dbReference type="PANTHER" id="PTHR46626:SF2">
    <property type="entry name" value="RETICULON-LIKE PROTEIN B17"/>
    <property type="match status" value="1"/>
</dbReference>
<keyword evidence="2" id="KW-0812">Transmembrane</keyword>
<gene>
    <name evidence="3" type="ORF">OIU84_027903</name>
</gene>
<protein>
    <submittedName>
        <fullName evidence="3">Uncharacterized protein</fullName>
    </submittedName>
</protein>
<dbReference type="Proteomes" id="UP001162972">
    <property type="component" value="Chromosome 17"/>
</dbReference>
<keyword evidence="4" id="KW-1185">Reference proteome</keyword>
<feature type="compositionally biased region" description="Low complexity" evidence="1">
    <location>
        <begin position="51"/>
        <end position="67"/>
    </location>
</feature>
<name>A0AAD6KBM8_9ROSI</name>
<sequence>MDTTPPSHKSNPNSQAKSASRLSRITNSIEPEAKTPQLSLDLIPYSDKKTPSTPSSLSLKSSSNSLSLQELLLSPSPLRKSRTRLADRYEMPEEGVIELNGSRRRCKSRGSPMGSLGCASPRSNRRLRRRLEVESREERDLIGFVDEVGKVRKRRHSSRSKKEKEKEKEKEKLSSLPSSSTTPEVDGGNLERVGMVVYDLIMWERWINFSIFSAISQLGLLFLSASFFSNSICQRNSVENLREI</sequence>
<feature type="compositionally biased region" description="Polar residues" evidence="1">
    <location>
        <begin position="1"/>
        <end position="29"/>
    </location>
</feature>